<dbReference type="SUPFAM" id="SSF88697">
    <property type="entry name" value="PUA domain-like"/>
    <property type="match status" value="1"/>
</dbReference>
<proteinExistence type="predicted"/>
<organism evidence="2 3">
    <name type="scientific">Paludibacterium paludis</name>
    <dbReference type="NCBI Taxonomy" id="1225769"/>
    <lineage>
        <taxon>Bacteria</taxon>
        <taxon>Pseudomonadati</taxon>
        <taxon>Pseudomonadota</taxon>
        <taxon>Betaproteobacteria</taxon>
        <taxon>Neisseriales</taxon>
        <taxon>Chromobacteriaceae</taxon>
        <taxon>Paludibacterium</taxon>
    </lineage>
</organism>
<evidence type="ECO:0000259" key="1">
    <source>
        <dbReference type="Pfam" id="PF01878"/>
    </source>
</evidence>
<name>A0A918P2H3_9NEIS</name>
<dbReference type="EMBL" id="BMYX01000009">
    <property type="protein sequence ID" value="GGY15962.1"/>
    <property type="molecule type" value="Genomic_DNA"/>
</dbReference>
<keyword evidence="3" id="KW-1185">Reference proteome</keyword>
<sequence>MRYWLMKSEPEDLSIDDLAAEPDRDFEWTGVRNYQARNFMRDGMREGDLVLFWHSSCATPGIAGIAVVSGAARADSSQFDPASPWHDPAADPASPRWVSVMVRFVSKSCLVPTATLRATPGLEDMQVLRKGNRLSVTPVSDEHWHLVQPLLTPR</sequence>
<dbReference type="PANTHER" id="PTHR14087:SF7">
    <property type="entry name" value="THYMOCYTE NUCLEAR PROTEIN 1"/>
    <property type="match status" value="1"/>
</dbReference>
<reference evidence="2" key="1">
    <citation type="journal article" date="2014" name="Int. J. Syst. Evol. Microbiol.">
        <title>Complete genome sequence of Corynebacterium casei LMG S-19264T (=DSM 44701T), isolated from a smear-ripened cheese.</title>
        <authorList>
            <consortium name="US DOE Joint Genome Institute (JGI-PGF)"/>
            <person name="Walter F."/>
            <person name="Albersmeier A."/>
            <person name="Kalinowski J."/>
            <person name="Ruckert C."/>
        </authorList>
    </citation>
    <scope>NUCLEOTIDE SEQUENCE</scope>
    <source>
        <strain evidence="2">KCTC 32182</strain>
    </source>
</reference>
<dbReference type="CDD" id="cd21133">
    <property type="entry name" value="EVE"/>
    <property type="match status" value="1"/>
</dbReference>
<dbReference type="PANTHER" id="PTHR14087">
    <property type="entry name" value="THYMOCYTE NUCLEAR PROTEIN 1"/>
    <property type="match status" value="1"/>
</dbReference>
<accession>A0A918P2H3</accession>
<dbReference type="AlphaFoldDB" id="A0A918P2H3"/>
<dbReference type="InterPro" id="IPR002740">
    <property type="entry name" value="EVE_domain"/>
</dbReference>
<protein>
    <submittedName>
        <fullName evidence="2">EVE domain-containing protein</fullName>
    </submittedName>
</protein>
<dbReference type="Proteomes" id="UP000645257">
    <property type="component" value="Unassembled WGS sequence"/>
</dbReference>
<evidence type="ECO:0000313" key="2">
    <source>
        <dbReference type="EMBL" id="GGY15962.1"/>
    </source>
</evidence>
<reference evidence="2" key="2">
    <citation type="submission" date="2020-09" db="EMBL/GenBank/DDBJ databases">
        <authorList>
            <person name="Sun Q."/>
            <person name="Kim S."/>
        </authorList>
    </citation>
    <scope>NUCLEOTIDE SEQUENCE</scope>
    <source>
        <strain evidence="2">KCTC 32182</strain>
    </source>
</reference>
<dbReference type="InterPro" id="IPR015947">
    <property type="entry name" value="PUA-like_sf"/>
</dbReference>
<dbReference type="InterPro" id="IPR052181">
    <property type="entry name" value="5hmC_binding"/>
</dbReference>
<feature type="domain" description="EVE" evidence="1">
    <location>
        <begin position="2"/>
        <end position="147"/>
    </location>
</feature>
<comment type="caution">
    <text evidence="2">The sequence shown here is derived from an EMBL/GenBank/DDBJ whole genome shotgun (WGS) entry which is preliminary data.</text>
</comment>
<evidence type="ECO:0000313" key="3">
    <source>
        <dbReference type="Proteomes" id="UP000645257"/>
    </source>
</evidence>
<dbReference type="InterPro" id="IPR047197">
    <property type="entry name" value="THYN1-like_EVE"/>
</dbReference>
<dbReference type="Gene3D" id="3.10.590.10">
    <property type="entry name" value="ph1033 like domains"/>
    <property type="match status" value="1"/>
</dbReference>
<gene>
    <name evidence="2" type="ORF">GCM10011289_19170</name>
</gene>
<dbReference type="Pfam" id="PF01878">
    <property type="entry name" value="EVE"/>
    <property type="match status" value="1"/>
</dbReference>
<dbReference type="RefSeq" id="WP_189533712.1">
    <property type="nucleotide sequence ID" value="NZ_BMYX01000009.1"/>
</dbReference>